<keyword evidence="1" id="KW-0732">Signal</keyword>
<dbReference type="EMBL" id="VRZA01000005">
    <property type="protein sequence ID" value="TXS92116.1"/>
    <property type="molecule type" value="Genomic_DNA"/>
</dbReference>
<keyword evidence="4" id="KW-1185">Reference proteome</keyword>
<dbReference type="Proteomes" id="UP000321039">
    <property type="component" value="Unassembled WGS sequence"/>
</dbReference>
<feature type="signal peptide" evidence="1">
    <location>
        <begin position="1"/>
        <end position="29"/>
    </location>
</feature>
<evidence type="ECO:0000313" key="3">
    <source>
        <dbReference type="EMBL" id="TXS92116.1"/>
    </source>
</evidence>
<accession>A0A5C8ZUI4</accession>
<proteinExistence type="predicted"/>
<reference evidence="3 4" key="1">
    <citation type="submission" date="2019-08" db="EMBL/GenBank/DDBJ databases">
        <title>Parahaliea maris sp. nov., isolated from the surface seawater.</title>
        <authorList>
            <person name="Liu Y."/>
        </authorList>
    </citation>
    <scope>NUCLEOTIDE SEQUENCE [LARGE SCALE GENOMIC DNA]</scope>
    <source>
        <strain evidence="3 4">HSLHS9</strain>
    </source>
</reference>
<name>A0A5C8ZUI4_9GAMM</name>
<gene>
    <name evidence="3" type="ORF">FV139_15455</name>
</gene>
<sequence>MTFVRLLLPALLLCLLGTLAPVTATRALAQEPPQIDDLSFLDRQFMTRQRSELEDLARRQYGQGFTGDTSQDLQLLQRLLDDTVVRSDDTARLQAMGLVMGDLLATDLDMHWVVYEDNLGRSRALRYRDSDNYLFPMTMISRRREAGNTLPVKDIYQKAYDIIDPLRTPLPFQ</sequence>
<organism evidence="3 4">
    <name type="scientific">Parahaliea maris</name>
    <dbReference type="NCBI Taxonomy" id="2716870"/>
    <lineage>
        <taxon>Bacteria</taxon>
        <taxon>Pseudomonadati</taxon>
        <taxon>Pseudomonadota</taxon>
        <taxon>Gammaproteobacteria</taxon>
        <taxon>Cellvibrionales</taxon>
        <taxon>Halieaceae</taxon>
        <taxon>Parahaliea</taxon>
    </lineage>
</organism>
<comment type="caution">
    <text evidence="3">The sequence shown here is derived from an EMBL/GenBank/DDBJ whole genome shotgun (WGS) entry which is preliminary data.</text>
</comment>
<evidence type="ECO:0000313" key="4">
    <source>
        <dbReference type="Proteomes" id="UP000321039"/>
    </source>
</evidence>
<protein>
    <submittedName>
        <fullName evidence="3">DUF3806 domain-containing protein</fullName>
    </submittedName>
</protein>
<feature type="domain" description="DUF3806" evidence="2">
    <location>
        <begin position="72"/>
        <end position="156"/>
    </location>
</feature>
<dbReference type="RefSeq" id="WP_148069355.1">
    <property type="nucleotide sequence ID" value="NZ_VRZA01000005.1"/>
</dbReference>
<evidence type="ECO:0000259" key="2">
    <source>
        <dbReference type="Pfam" id="PF12713"/>
    </source>
</evidence>
<dbReference type="Gene3D" id="1.20.120.1090">
    <property type="match status" value="1"/>
</dbReference>
<dbReference type="AlphaFoldDB" id="A0A5C8ZUI4"/>
<dbReference type="Pfam" id="PF12713">
    <property type="entry name" value="DUF3806"/>
    <property type="match status" value="1"/>
</dbReference>
<dbReference type="InterPro" id="IPR024266">
    <property type="entry name" value="DUF3806"/>
</dbReference>
<evidence type="ECO:0000256" key="1">
    <source>
        <dbReference type="SAM" id="SignalP"/>
    </source>
</evidence>
<feature type="chain" id="PRO_5022775731" evidence="1">
    <location>
        <begin position="30"/>
        <end position="173"/>
    </location>
</feature>